<keyword evidence="1" id="KW-0472">Membrane</keyword>
<proteinExistence type="predicted"/>
<comment type="caution">
    <text evidence="2">The sequence shown here is derived from an EMBL/GenBank/DDBJ whole genome shotgun (WGS) entry which is preliminary data.</text>
</comment>
<accession>A0ABV8IK80</accession>
<feature type="transmembrane region" description="Helical" evidence="1">
    <location>
        <begin position="73"/>
        <end position="93"/>
    </location>
</feature>
<evidence type="ECO:0000313" key="3">
    <source>
        <dbReference type="Proteomes" id="UP001595867"/>
    </source>
</evidence>
<dbReference type="RefSeq" id="WP_378064483.1">
    <property type="nucleotide sequence ID" value="NZ_JBHSBL010000002.1"/>
</dbReference>
<protein>
    <recommendedName>
        <fullName evidence="4">DUF4352 domain-containing protein</fullName>
    </recommendedName>
</protein>
<keyword evidence="1" id="KW-1133">Transmembrane helix</keyword>
<evidence type="ECO:0000313" key="2">
    <source>
        <dbReference type="EMBL" id="MFC4063475.1"/>
    </source>
</evidence>
<evidence type="ECO:0008006" key="4">
    <source>
        <dbReference type="Google" id="ProtNLM"/>
    </source>
</evidence>
<sequence>MSKPSRWLMIVVVAAVAASGGAVWGARRGRAATLPAVAPPRPEPVMPSAPAPMARPPVRADGLARAGTPRRSAVVTVALLAVVVLAGVLVTVLDRPAKVDPVPQAAAVVPNASAWTTPDLTMPATMPPTPPDFAGPTTAPTTMPPAPVPVGGVLPPDGSVVMRGDNGEEMILAVVRIDNPAPSVDMDNPSAPEIPLRLGYRLVAVHVRIDNTGGVPFLTDIEKHAWLVDKKGRTYPRNVEMTDARQLHPASPLTPEASNGRVIVFEIKGSVDITRFCLSLHPGVAKQTQEWRLT</sequence>
<dbReference type="EMBL" id="JBHSBL010000002">
    <property type="protein sequence ID" value="MFC4063475.1"/>
    <property type="molecule type" value="Genomic_DNA"/>
</dbReference>
<keyword evidence="3" id="KW-1185">Reference proteome</keyword>
<reference evidence="3" key="1">
    <citation type="journal article" date="2019" name="Int. J. Syst. Evol. Microbiol.">
        <title>The Global Catalogue of Microorganisms (GCM) 10K type strain sequencing project: providing services to taxonomists for standard genome sequencing and annotation.</title>
        <authorList>
            <consortium name="The Broad Institute Genomics Platform"/>
            <consortium name="The Broad Institute Genome Sequencing Center for Infectious Disease"/>
            <person name="Wu L."/>
            <person name="Ma J."/>
        </authorList>
    </citation>
    <scope>NUCLEOTIDE SEQUENCE [LARGE SCALE GENOMIC DNA]</scope>
    <source>
        <strain evidence="3">TBRC 5832</strain>
    </source>
</reference>
<organism evidence="2 3">
    <name type="scientific">Actinoplanes subglobosus</name>
    <dbReference type="NCBI Taxonomy" id="1547892"/>
    <lineage>
        <taxon>Bacteria</taxon>
        <taxon>Bacillati</taxon>
        <taxon>Actinomycetota</taxon>
        <taxon>Actinomycetes</taxon>
        <taxon>Micromonosporales</taxon>
        <taxon>Micromonosporaceae</taxon>
        <taxon>Actinoplanes</taxon>
    </lineage>
</organism>
<dbReference type="Proteomes" id="UP001595867">
    <property type="component" value="Unassembled WGS sequence"/>
</dbReference>
<gene>
    <name evidence="2" type="ORF">ACFO0C_00915</name>
</gene>
<name>A0ABV8IK80_9ACTN</name>
<evidence type="ECO:0000256" key="1">
    <source>
        <dbReference type="SAM" id="Phobius"/>
    </source>
</evidence>
<keyword evidence="1" id="KW-0812">Transmembrane</keyword>